<evidence type="ECO:0000256" key="11">
    <source>
        <dbReference type="ARBA" id="ARBA00023136"/>
    </source>
</evidence>
<dbReference type="Proteomes" id="UP000307808">
    <property type="component" value="Unassembled WGS sequence"/>
</dbReference>
<feature type="transmembrane region" description="Helical" evidence="13">
    <location>
        <begin position="619"/>
        <end position="637"/>
    </location>
</feature>
<evidence type="ECO:0000259" key="16">
    <source>
        <dbReference type="PROSITE" id="PS51104"/>
    </source>
</evidence>
<sequence length="695" mass="70150">MSELITADLVRLDVDWGEDKHDVIRALAGVVADNGRATDVDQLVEDALAREATSSTGLPGGIAIPHCRTTGVAEPTLAFARLAPRVDFGAKDGPADLAFLIAAPAGGDATHLELLTQLARSLVRPEFTTSLREAASPTEAEGIVREALGLGPATPQGDAPTAPAAPAAAPTAPAAAPSAAAAAAPEASAAKPSLVAVTSCPTGIAHTYMAAEALEAAAARAGVEIAVETQGSAGSTPLRREQIAAAGAVIFAADVGVRDRGRFAGKPVVVSGVKRPIDEADAMISEALAYAAAPDSSPRVEGSAAAEDTATDSESWGARTRRVLMTGVSYMIPFVAAGGLLIALGFLLGGYEITGPAADIVTGNTLFNLPDPAALELEHVPFDSGLMAYLGALMFMLGSTAFDFLVPALAGYIAYAIADRPGIAPGFVMGAVAGFTNSGFLGGIVGGVLAGVAAHWVSSWKVPVWTRGLMPVLVIPLLATLISGFVMIVLLGRPLSLLMSSLTDGLNSMSGGSAVLLGALLGLMMAFDMGGPLNKTAYAFATAGLGAAATATEAPELKVMAAVMLSGMVPPLALALATLVRPTLFSPAERENGKAAWLMGASFITEGAIPFAAADPLRVIPPIMAGSALTGALAMGLDVQLRAPHGGIFVLFAVDNVVGFLIALVAGTLLSAVLVVLAKSWRRTPAPAPATSATV</sequence>
<dbReference type="GO" id="GO:0005886">
    <property type="term" value="C:plasma membrane"/>
    <property type="evidence" value="ECO:0007669"/>
    <property type="project" value="UniProtKB-SubCell"/>
</dbReference>
<dbReference type="InterPro" id="IPR013014">
    <property type="entry name" value="PTS_EIIC_2"/>
</dbReference>
<evidence type="ECO:0000256" key="8">
    <source>
        <dbReference type="ARBA" id="ARBA00022692"/>
    </source>
</evidence>
<evidence type="ECO:0000256" key="5">
    <source>
        <dbReference type="ARBA" id="ARBA00022597"/>
    </source>
</evidence>
<dbReference type="PROSITE" id="PS51104">
    <property type="entry name" value="PTS_EIIC_TYPE_2"/>
    <property type="match status" value="1"/>
</dbReference>
<reference evidence="17 18" key="1">
    <citation type="submission" date="2019-04" db="EMBL/GenBank/DDBJ databases">
        <authorList>
            <person name="Dong K."/>
        </authorList>
    </citation>
    <scope>NUCLEOTIDE SEQUENCE [LARGE SCALE GENOMIC DNA]</scope>
    <source>
        <strain evidence="18">dk3543</strain>
    </source>
</reference>
<feature type="transmembrane region" description="Helical" evidence="13">
    <location>
        <begin position="386"/>
        <end position="415"/>
    </location>
</feature>
<dbReference type="InterPro" id="IPR036095">
    <property type="entry name" value="PTS_EIIB-like_sf"/>
</dbReference>
<dbReference type="InterPro" id="IPR003501">
    <property type="entry name" value="PTS_EIIB_2/3"/>
</dbReference>
<dbReference type="PROSITE" id="PS51099">
    <property type="entry name" value="PTS_EIIB_TYPE_2"/>
    <property type="match status" value="1"/>
</dbReference>
<evidence type="ECO:0000256" key="2">
    <source>
        <dbReference type="ARBA" id="ARBA00022448"/>
    </source>
</evidence>
<dbReference type="InterPro" id="IPR003353">
    <property type="entry name" value="PTS_IIB_fruc"/>
</dbReference>
<evidence type="ECO:0000256" key="12">
    <source>
        <dbReference type="SAM" id="MobiDB-lite"/>
    </source>
</evidence>
<dbReference type="OrthoDB" id="9782569at2"/>
<dbReference type="Gene3D" id="3.40.50.2300">
    <property type="match status" value="1"/>
</dbReference>
<feature type="domain" description="PTS EIIC type-2" evidence="16">
    <location>
        <begin position="320"/>
        <end position="688"/>
    </location>
</feature>
<keyword evidence="11 13" id="KW-0472">Membrane</keyword>
<dbReference type="Pfam" id="PF00359">
    <property type="entry name" value="PTS_EIIA_2"/>
    <property type="match status" value="1"/>
</dbReference>
<evidence type="ECO:0000313" key="17">
    <source>
        <dbReference type="EMBL" id="TKI61572.1"/>
    </source>
</evidence>
<evidence type="ECO:0000256" key="7">
    <source>
        <dbReference type="ARBA" id="ARBA00022683"/>
    </source>
</evidence>
<dbReference type="CDD" id="cd00211">
    <property type="entry name" value="PTS_IIA_fru"/>
    <property type="match status" value="1"/>
</dbReference>
<dbReference type="InterPro" id="IPR006327">
    <property type="entry name" value="PTS_IIC_fruc"/>
</dbReference>
<dbReference type="Pfam" id="PF02302">
    <property type="entry name" value="PTS_IIB"/>
    <property type="match status" value="1"/>
</dbReference>
<dbReference type="InterPro" id="IPR013011">
    <property type="entry name" value="PTS_EIIB_2"/>
</dbReference>
<dbReference type="Pfam" id="PF02378">
    <property type="entry name" value="PTS_EIIC"/>
    <property type="match status" value="1"/>
</dbReference>
<evidence type="ECO:0000313" key="18">
    <source>
        <dbReference type="Proteomes" id="UP000307808"/>
    </source>
</evidence>
<feature type="transmembrane region" description="Helical" evidence="13">
    <location>
        <begin position="559"/>
        <end position="580"/>
    </location>
</feature>
<keyword evidence="3" id="KW-1003">Cell membrane</keyword>
<evidence type="ECO:0000259" key="15">
    <source>
        <dbReference type="PROSITE" id="PS51099"/>
    </source>
</evidence>
<dbReference type="GO" id="GO:0090563">
    <property type="term" value="F:protein-phosphocysteine-sugar phosphotransferase activity"/>
    <property type="evidence" value="ECO:0007669"/>
    <property type="project" value="TreeGrafter"/>
</dbReference>
<keyword evidence="10 13" id="KW-1133">Transmembrane helix</keyword>
<comment type="caution">
    <text evidence="17">The sequence shown here is derived from an EMBL/GenBank/DDBJ whole genome shotgun (WGS) entry which is preliminary data.</text>
</comment>
<feature type="region of interest" description="Disordered" evidence="12">
    <location>
        <begin position="150"/>
        <end position="170"/>
    </location>
</feature>
<dbReference type="InterPro" id="IPR004715">
    <property type="entry name" value="PTS_IIA_fruc"/>
</dbReference>
<feature type="transmembrane region" description="Helical" evidence="13">
    <location>
        <begin position="427"/>
        <end position="457"/>
    </location>
</feature>
<feature type="transmembrane region" description="Helical" evidence="13">
    <location>
        <begin position="328"/>
        <end position="348"/>
    </location>
</feature>
<dbReference type="InterPro" id="IPR003352">
    <property type="entry name" value="PTS_EIIC"/>
</dbReference>
<feature type="compositionally biased region" description="Low complexity" evidence="12">
    <location>
        <begin position="159"/>
        <end position="170"/>
    </location>
</feature>
<dbReference type="EMBL" id="SZPY01000003">
    <property type="protein sequence ID" value="TKI61572.1"/>
    <property type="molecule type" value="Genomic_DNA"/>
</dbReference>
<protein>
    <submittedName>
        <fullName evidence="17">PTS lactose transporter subunit IIC</fullName>
    </submittedName>
</protein>
<dbReference type="SUPFAM" id="SSF55804">
    <property type="entry name" value="Phoshotransferase/anion transport protein"/>
    <property type="match status" value="1"/>
</dbReference>
<evidence type="ECO:0000256" key="3">
    <source>
        <dbReference type="ARBA" id="ARBA00022475"/>
    </source>
</evidence>
<evidence type="ECO:0000256" key="1">
    <source>
        <dbReference type="ARBA" id="ARBA00004429"/>
    </source>
</evidence>
<feature type="transmembrane region" description="Helical" evidence="13">
    <location>
        <begin position="595"/>
        <end position="612"/>
    </location>
</feature>
<dbReference type="PANTHER" id="PTHR30505">
    <property type="entry name" value="FRUCTOSE-LIKE PERMEASE"/>
    <property type="match status" value="1"/>
</dbReference>
<dbReference type="GO" id="GO:0005351">
    <property type="term" value="F:carbohydrate:proton symporter activity"/>
    <property type="evidence" value="ECO:0007669"/>
    <property type="project" value="InterPro"/>
</dbReference>
<comment type="subcellular location">
    <subcellularLocation>
        <location evidence="1">Cell inner membrane</location>
        <topology evidence="1">Multi-pass membrane protein</topology>
    </subcellularLocation>
</comment>
<dbReference type="AlphaFoldDB" id="A0A4U2YM01"/>
<dbReference type="NCBIfam" id="TIGR00848">
    <property type="entry name" value="fruA"/>
    <property type="match status" value="1"/>
</dbReference>
<feature type="transmembrane region" description="Helical" evidence="13">
    <location>
        <begin position="657"/>
        <end position="678"/>
    </location>
</feature>
<keyword evidence="8 13" id="KW-0812">Transmembrane</keyword>
<keyword evidence="18" id="KW-1185">Reference proteome</keyword>
<keyword evidence="9" id="KW-0418">Kinase</keyword>
<dbReference type="GO" id="GO:0016301">
    <property type="term" value="F:kinase activity"/>
    <property type="evidence" value="ECO:0007669"/>
    <property type="project" value="UniProtKB-KW"/>
</dbReference>
<feature type="transmembrane region" description="Helical" evidence="13">
    <location>
        <begin position="469"/>
        <end position="491"/>
    </location>
</feature>
<evidence type="ECO:0000256" key="9">
    <source>
        <dbReference type="ARBA" id="ARBA00022777"/>
    </source>
</evidence>
<dbReference type="InterPro" id="IPR016152">
    <property type="entry name" value="PTrfase/Anion_transptr"/>
</dbReference>
<evidence type="ECO:0000256" key="13">
    <source>
        <dbReference type="SAM" id="Phobius"/>
    </source>
</evidence>
<organism evidence="17 18">
    <name type="scientific">Nocardioides jishulii</name>
    <dbReference type="NCBI Taxonomy" id="2575440"/>
    <lineage>
        <taxon>Bacteria</taxon>
        <taxon>Bacillati</taxon>
        <taxon>Actinomycetota</taxon>
        <taxon>Actinomycetes</taxon>
        <taxon>Propionibacteriales</taxon>
        <taxon>Nocardioidaceae</taxon>
        <taxon>Nocardioides</taxon>
    </lineage>
</organism>
<evidence type="ECO:0000259" key="14">
    <source>
        <dbReference type="PROSITE" id="PS51094"/>
    </source>
</evidence>
<keyword evidence="2" id="KW-0813">Transport</keyword>
<dbReference type="GO" id="GO:0022877">
    <property type="term" value="F:protein-N(PI)-phosphohistidine-fructose phosphotransferase system transporter activity"/>
    <property type="evidence" value="ECO:0007669"/>
    <property type="project" value="InterPro"/>
</dbReference>
<gene>
    <name evidence="17" type="ORF">FC770_12405</name>
</gene>
<evidence type="ECO:0000256" key="6">
    <source>
        <dbReference type="ARBA" id="ARBA00022679"/>
    </source>
</evidence>
<feature type="domain" description="PTS EIIB type-2" evidence="15">
    <location>
        <begin position="194"/>
        <end position="289"/>
    </location>
</feature>
<keyword evidence="6" id="KW-0808">Transferase</keyword>
<feature type="transmembrane region" description="Helical" evidence="13">
    <location>
        <begin position="512"/>
        <end position="530"/>
    </location>
</feature>
<keyword evidence="4" id="KW-0597">Phosphoprotein</keyword>
<dbReference type="SUPFAM" id="SSF52794">
    <property type="entry name" value="PTS system IIB component-like"/>
    <property type="match status" value="1"/>
</dbReference>
<evidence type="ECO:0000256" key="4">
    <source>
        <dbReference type="ARBA" id="ARBA00022553"/>
    </source>
</evidence>
<dbReference type="NCBIfam" id="TIGR00829">
    <property type="entry name" value="FRU"/>
    <property type="match status" value="1"/>
</dbReference>
<dbReference type="Gene3D" id="3.40.930.10">
    <property type="entry name" value="Mannitol-specific EII, Chain A"/>
    <property type="match status" value="1"/>
</dbReference>
<dbReference type="NCBIfam" id="TIGR01427">
    <property type="entry name" value="PTS_IIC_fructo"/>
    <property type="match status" value="1"/>
</dbReference>
<dbReference type="InterPro" id="IPR002178">
    <property type="entry name" value="PTS_EIIA_type-2_dom"/>
</dbReference>
<accession>A0A4U2YM01</accession>
<keyword evidence="7" id="KW-0598">Phosphotransferase system</keyword>
<feature type="transmembrane region" description="Helical" evidence="13">
    <location>
        <begin position="536"/>
        <end position="552"/>
    </location>
</feature>
<dbReference type="CDD" id="cd05569">
    <property type="entry name" value="PTS_IIB_fructose"/>
    <property type="match status" value="1"/>
</dbReference>
<dbReference type="PROSITE" id="PS51094">
    <property type="entry name" value="PTS_EIIA_TYPE_2"/>
    <property type="match status" value="1"/>
</dbReference>
<feature type="domain" description="PTS EIIA type-2" evidence="14">
    <location>
        <begin position="3"/>
        <end position="147"/>
    </location>
</feature>
<dbReference type="InterPro" id="IPR050864">
    <property type="entry name" value="Bacterial_PTS_Sugar_Transport"/>
</dbReference>
<dbReference type="PANTHER" id="PTHR30505:SF0">
    <property type="entry name" value="FRUCTOSE-LIKE PTS SYSTEM EIIBC COMPONENT-RELATED"/>
    <property type="match status" value="1"/>
</dbReference>
<dbReference type="RefSeq" id="WP_137066575.1">
    <property type="nucleotide sequence ID" value="NZ_SZPY01000003.1"/>
</dbReference>
<proteinExistence type="predicted"/>
<evidence type="ECO:0000256" key="10">
    <source>
        <dbReference type="ARBA" id="ARBA00022989"/>
    </source>
</evidence>
<keyword evidence="5" id="KW-0762">Sugar transport</keyword>
<name>A0A4U2YM01_9ACTN</name>
<dbReference type="GO" id="GO:0009401">
    <property type="term" value="P:phosphoenolpyruvate-dependent sugar phosphotransferase system"/>
    <property type="evidence" value="ECO:0007669"/>
    <property type="project" value="UniProtKB-KW"/>
</dbReference>